<dbReference type="Proteomes" id="UP000829447">
    <property type="component" value="Linkage Group LG28"/>
</dbReference>
<protein>
    <submittedName>
        <fullName evidence="1">Uncharacterized protein</fullName>
    </submittedName>
</protein>
<comment type="caution">
    <text evidence="1">The sequence shown here is derived from an EMBL/GenBank/DDBJ whole genome shotgun (WGS) entry which is preliminary data.</text>
</comment>
<proteinExistence type="predicted"/>
<dbReference type="EMBL" id="CM040481">
    <property type="protein sequence ID" value="MCI4395087.1"/>
    <property type="molecule type" value="Genomic_DNA"/>
</dbReference>
<gene>
    <name evidence="1" type="ORF">PGIGA_G00176330</name>
</gene>
<accession>A0ACC5XV69</accession>
<organism evidence="1 2">
    <name type="scientific">Pangasianodon gigas</name>
    <name type="common">Mekong giant catfish</name>
    <name type="synonym">Pangasius gigas</name>
    <dbReference type="NCBI Taxonomy" id="30993"/>
    <lineage>
        <taxon>Eukaryota</taxon>
        <taxon>Metazoa</taxon>
        <taxon>Chordata</taxon>
        <taxon>Craniata</taxon>
        <taxon>Vertebrata</taxon>
        <taxon>Euteleostomi</taxon>
        <taxon>Actinopterygii</taxon>
        <taxon>Neopterygii</taxon>
        <taxon>Teleostei</taxon>
        <taxon>Ostariophysi</taxon>
        <taxon>Siluriformes</taxon>
        <taxon>Pangasiidae</taxon>
        <taxon>Pangasianodon</taxon>
    </lineage>
</organism>
<name>A0ACC5XV69_PANGG</name>
<evidence type="ECO:0000313" key="2">
    <source>
        <dbReference type="Proteomes" id="UP000829447"/>
    </source>
</evidence>
<keyword evidence="2" id="KW-1185">Reference proteome</keyword>
<evidence type="ECO:0000313" key="1">
    <source>
        <dbReference type="EMBL" id="MCI4395087.1"/>
    </source>
</evidence>
<reference evidence="1 2" key="1">
    <citation type="journal article" date="2022" name="bioRxiv">
        <title>An ancient truncated duplication of the anti-Mullerian hormone receptor type 2 gene is a potential conserved master sex determinant in the Pangasiidae catfish family.</title>
        <authorList>
            <person name="Wen M."/>
            <person name="Pan Q."/>
            <person name="Jouanno E."/>
            <person name="Montfort J."/>
            <person name="Zahm M."/>
            <person name="Cabau C."/>
            <person name="Klopp C."/>
            <person name="Iampietro C."/>
            <person name="Roques C."/>
            <person name="Bouchez O."/>
            <person name="Castinel A."/>
            <person name="Donnadieu C."/>
            <person name="Parrinello H."/>
            <person name="Poncet C."/>
            <person name="Belmonte E."/>
            <person name="Gautier V."/>
            <person name="Avarre J.-C."/>
            <person name="Dugue R."/>
            <person name="Gustiano R."/>
            <person name="Ha T.T.T."/>
            <person name="Campet M."/>
            <person name="Sriphairoj K."/>
            <person name="Ribolli J."/>
            <person name="de Almeida F.L."/>
            <person name="Desvignes T."/>
            <person name="Postlethwait J.H."/>
            <person name="Bucao C.F."/>
            <person name="Robinson-Rechavi M."/>
            <person name="Bobe J."/>
            <person name="Herpin A."/>
            <person name="Guiguen Y."/>
        </authorList>
    </citation>
    <scope>NUCLEOTIDE SEQUENCE [LARGE SCALE GENOMIC DNA]</scope>
    <source>
        <strain evidence="1">YG-Dec2019</strain>
    </source>
</reference>
<sequence length="923" mass="104858">MVQCFVAECDHSYSKNQCSFFRLPSNIRTRRKWEQLCGRPPDCSNENSRICSCHFVGGTKSAAPSVFKWSEEKLSCFTASHTELKEEPEEKDIMSAAPGSAASLSPAGGEEMITRFKQEETETEISRFQTTPAGNQRRSDQNVSETENKIFETQTLTSLERILPPEYTHHLCSYTSSGDESQFGAVFRCQFRLALKSEAELLQWLSRFQEQSGLTWRKSKTYPAVGPVTKFRVDLRCHHNTRAKIESSRRTRNTGCPATVYLVVKNTTYSRGRESRSGDSHLREGLSAVITLRHEHNHRVAATDPLCWNDVSAATAEKLKTLFQNGHSPSSALETLKYDLQEENGDDSADLSVCPDVHYCHKLYFEIFQKAYQAPSWEEILHDIRQQIEKYSSEQGEDSVAVDTTEDSQVVVAVCTPLMKRVHTRITESGDVLLINSFWSCDDKNLKIFVLLCHSAERGLPLGVIITSEETQSTISAGLQLLKTLIPRRNFFGCHGGPRTIALSEDCTPLRQALKEAYPEASFLLCAFHLMQEMRQWLRDNSNKITKPERSQLLDLFRRMISARCEDFLQSHYDAIRNNPLAAKHPEFIQRLEETYQRRETWAACFQDDLPSSYAVFAKRILKEKVLHQLKAFNLIQMVHFVQTRMEAHYIRQLTLAVNNGNVCQQSEAYISEATQCNIVQQDEENYIVVGETSDIQHHINITLRTCTCPVGVATGSCEHLNAVRTQRLQEVFYEITNRKSAPEDLFGSMEPKQDLSNSSTSSLTYTDSTIKQELKKPDISNPDVGRDAAVVMDTEQAQASQTPADTNSHLVEELMQVFDSIRDKVLNDPHTFTIPVQRFVSHYKNIKSDADLASALSVFGTRNCRRTSFRKAAAGGHGTLNSGRLLKRIKREHNYPSWTRRRTMSQSLEFCMDHNTSDENKP</sequence>